<gene>
    <name evidence="11" type="ORF">EVA_03513</name>
</gene>
<dbReference type="InterPro" id="IPR004604">
    <property type="entry name" value="DNA_recomb/repair_RecN"/>
</dbReference>
<evidence type="ECO:0000256" key="1">
    <source>
        <dbReference type="ARBA" id="ARBA00003618"/>
    </source>
</evidence>
<dbReference type="Gene3D" id="3.40.50.300">
    <property type="entry name" value="P-loop containing nucleotide triphosphate hydrolases"/>
    <property type="match status" value="2"/>
</dbReference>
<keyword evidence="6" id="KW-0067">ATP-binding</keyword>
<dbReference type="PIRSF" id="PIRSF003128">
    <property type="entry name" value="RecN"/>
    <property type="match status" value="1"/>
</dbReference>
<dbReference type="InterPro" id="IPR027417">
    <property type="entry name" value="P-loop_NTPase"/>
</dbReference>
<dbReference type="PANTHER" id="PTHR11059:SF0">
    <property type="entry name" value="DNA REPAIR PROTEIN RECN"/>
    <property type="match status" value="1"/>
</dbReference>
<sequence length="555" mass="62182">MLQNLHISHYALIDALDIDFSNGFSVITGETGAGKSIILGALGLLLGQRADSKAIKPGASKCCVEGHFDISQLQLEEIFAANDIDSDGKECIVRREVTTNGKSRAFINDTPVPIAVLKNVTAHLIDIHSQHQNLLMGQEHFLLDILDTFGHHDDILTDYLQVFKQWHTACSELEELQQRAQQDKSDMDYMQFQLQQIEEVQLTAGEQEELEKETEMLSHAEEIKTVLYQTSYHLTEDSQNPVSLLKTDIQQLESISKVFDKGEELAERMESVRIELKDIAEELTMALEHIDFDPQRLEYVDNRLSTIYSLEQKHHVSSVEELIALAQDLRARIDQIENIDEEISQKTAEVERLQKEVLAKGKVLTERRKEAGTTMAADLARTLQSLGMPAARLHFDFTTRTRPEASGLDNVAFLFSANKNIPEQDVTEIASGGEIARLMLSLKSLIARHQHLPTIIFDEIDTGVSGTMAEKMANVMQKMASYCQVLCITHLPQIAALGTHHYRVFKTENSEGTSSHIHLLDTEARIREIANMLSGAEMTEAAINNAKSLLSNGQK</sequence>
<evidence type="ECO:0000256" key="4">
    <source>
        <dbReference type="ARBA" id="ARBA00022741"/>
    </source>
</evidence>
<evidence type="ECO:0000256" key="7">
    <source>
        <dbReference type="ARBA" id="ARBA00023204"/>
    </source>
</evidence>
<dbReference type="SUPFAM" id="SSF52540">
    <property type="entry name" value="P-loop containing nucleoside triphosphate hydrolases"/>
    <property type="match status" value="1"/>
</dbReference>
<protein>
    <recommendedName>
        <fullName evidence="3">DNA repair protein RecN</fullName>
    </recommendedName>
    <alternativeName>
        <fullName evidence="8">Recombination protein N</fullName>
    </alternativeName>
</protein>
<dbReference type="PANTHER" id="PTHR11059">
    <property type="entry name" value="DNA REPAIR PROTEIN RECN"/>
    <property type="match status" value="1"/>
</dbReference>
<proteinExistence type="inferred from homology"/>
<dbReference type="Pfam" id="PF02463">
    <property type="entry name" value="SMC_N"/>
    <property type="match status" value="1"/>
</dbReference>
<dbReference type="AlphaFoldDB" id="J9GLN8"/>
<evidence type="ECO:0000256" key="6">
    <source>
        <dbReference type="ARBA" id="ARBA00022840"/>
    </source>
</evidence>
<comment type="caution">
    <text evidence="11">The sequence shown here is derived from an EMBL/GenBank/DDBJ whole genome shotgun (WGS) entry which is preliminary data.</text>
</comment>
<dbReference type="NCBIfam" id="TIGR00634">
    <property type="entry name" value="recN"/>
    <property type="match status" value="1"/>
</dbReference>
<dbReference type="GO" id="GO:0006281">
    <property type="term" value="P:DNA repair"/>
    <property type="evidence" value="ECO:0007669"/>
    <property type="project" value="UniProtKB-KW"/>
</dbReference>
<evidence type="ECO:0000259" key="10">
    <source>
        <dbReference type="Pfam" id="PF02463"/>
    </source>
</evidence>
<evidence type="ECO:0000256" key="8">
    <source>
        <dbReference type="ARBA" id="ARBA00033408"/>
    </source>
</evidence>
<dbReference type="GO" id="GO:0043590">
    <property type="term" value="C:bacterial nucleoid"/>
    <property type="evidence" value="ECO:0007669"/>
    <property type="project" value="TreeGrafter"/>
</dbReference>
<comment type="function">
    <text evidence="1">May be involved in recombinational repair of damaged DNA.</text>
</comment>
<dbReference type="CDD" id="cd03241">
    <property type="entry name" value="ABC_RecN"/>
    <property type="match status" value="1"/>
</dbReference>
<evidence type="ECO:0000256" key="2">
    <source>
        <dbReference type="ARBA" id="ARBA00009441"/>
    </source>
</evidence>
<dbReference type="FunFam" id="3.40.50.300:FF:000319">
    <property type="entry name" value="DNA repair protein RecN"/>
    <property type="match status" value="1"/>
</dbReference>
<evidence type="ECO:0000256" key="9">
    <source>
        <dbReference type="SAM" id="Coils"/>
    </source>
</evidence>
<evidence type="ECO:0000256" key="5">
    <source>
        <dbReference type="ARBA" id="ARBA00022763"/>
    </source>
</evidence>
<dbReference type="InterPro" id="IPR003395">
    <property type="entry name" value="RecF/RecN/SMC_N"/>
</dbReference>
<name>J9GLN8_9ZZZZ</name>
<dbReference type="GO" id="GO:0009432">
    <property type="term" value="P:SOS response"/>
    <property type="evidence" value="ECO:0007669"/>
    <property type="project" value="TreeGrafter"/>
</dbReference>
<feature type="coiled-coil region" evidence="9">
    <location>
        <begin position="319"/>
        <end position="356"/>
    </location>
</feature>
<accession>J9GLN8</accession>
<organism evidence="11">
    <name type="scientific">gut metagenome</name>
    <dbReference type="NCBI Taxonomy" id="749906"/>
    <lineage>
        <taxon>unclassified sequences</taxon>
        <taxon>metagenomes</taxon>
        <taxon>organismal metagenomes</taxon>
    </lineage>
</organism>
<feature type="domain" description="RecF/RecN/SMC N-terminal" evidence="10">
    <location>
        <begin position="2"/>
        <end position="510"/>
    </location>
</feature>
<dbReference type="GO" id="GO:0006310">
    <property type="term" value="P:DNA recombination"/>
    <property type="evidence" value="ECO:0007669"/>
    <property type="project" value="InterPro"/>
</dbReference>
<keyword evidence="7" id="KW-0234">DNA repair</keyword>
<keyword evidence="9" id="KW-0175">Coiled coil</keyword>
<dbReference type="NCBIfam" id="NF008121">
    <property type="entry name" value="PRK10869.1"/>
    <property type="match status" value="1"/>
</dbReference>
<evidence type="ECO:0000256" key="3">
    <source>
        <dbReference type="ARBA" id="ARBA00021315"/>
    </source>
</evidence>
<dbReference type="GO" id="GO:0005524">
    <property type="term" value="F:ATP binding"/>
    <property type="evidence" value="ECO:0007669"/>
    <property type="project" value="UniProtKB-KW"/>
</dbReference>
<evidence type="ECO:0000313" key="11">
    <source>
        <dbReference type="EMBL" id="EJX08374.1"/>
    </source>
</evidence>
<comment type="similarity">
    <text evidence="2">Belongs to the RecN family.</text>
</comment>
<keyword evidence="4" id="KW-0547">Nucleotide-binding</keyword>
<reference evidence="11" key="1">
    <citation type="journal article" date="2012" name="PLoS ONE">
        <title>Gene sets for utilization of primary and secondary nutrition supplies in the distal gut of endangered iberian lynx.</title>
        <authorList>
            <person name="Alcaide M."/>
            <person name="Messina E."/>
            <person name="Richter M."/>
            <person name="Bargiela R."/>
            <person name="Peplies J."/>
            <person name="Huws S.A."/>
            <person name="Newbold C.J."/>
            <person name="Golyshin P.N."/>
            <person name="Simon M.A."/>
            <person name="Lopez G."/>
            <person name="Yakimov M.M."/>
            <person name="Ferrer M."/>
        </authorList>
    </citation>
    <scope>NUCLEOTIDE SEQUENCE</scope>
</reference>
<keyword evidence="5" id="KW-0227">DNA damage</keyword>
<dbReference type="EMBL" id="AMCI01000640">
    <property type="protein sequence ID" value="EJX08374.1"/>
    <property type="molecule type" value="Genomic_DNA"/>
</dbReference>